<dbReference type="AlphaFoldDB" id="A0A413VTU2"/>
<evidence type="ECO:0000313" key="10">
    <source>
        <dbReference type="Proteomes" id="UP000284379"/>
    </source>
</evidence>
<feature type="domain" description="SusD-like N-terminal" evidence="8">
    <location>
        <begin position="22"/>
        <end position="220"/>
    </location>
</feature>
<keyword evidence="4" id="KW-0472">Membrane</keyword>
<dbReference type="InterPro" id="IPR012944">
    <property type="entry name" value="SusD_RagB_dom"/>
</dbReference>
<evidence type="ECO:0000313" key="9">
    <source>
        <dbReference type="EMBL" id="RHB36971.1"/>
    </source>
</evidence>
<dbReference type="Pfam" id="PF07980">
    <property type="entry name" value="SusD_RagB"/>
    <property type="match status" value="1"/>
</dbReference>
<dbReference type="Gene3D" id="1.25.40.390">
    <property type="match status" value="1"/>
</dbReference>
<organism evidence="9 10">
    <name type="scientific">Bacteroides nordii</name>
    <dbReference type="NCBI Taxonomy" id="291645"/>
    <lineage>
        <taxon>Bacteria</taxon>
        <taxon>Pseudomonadati</taxon>
        <taxon>Bacteroidota</taxon>
        <taxon>Bacteroidia</taxon>
        <taxon>Bacteroidales</taxon>
        <taxon>Bacteroidaceae</taxon>
        <taxon>Bacteroides</taxon>
    </lineage>
</organism>
<keyword evidence="5" id="KW-0998">Cell outer membrane</keyword>
<evidence type="ECO:0000256" key="2">
    <source>
        <dbReference type="ARBA" id="ARBA00006275"/>
    </source>
</evidence>
<dbReference type="InterPro" id="IPR033985">
    <property type="entry name" value="SusD-like_N"/>
</dbReference>
<dbReference type="EMBL" id="QSGO01000003">
    <property type="protein sequence ID" value="RHB36971.1"/>
    <property type="molecule type" value="Genomic_DNA"/>
</dbReference>
<comment type="similarity">
    <text evidence="2">Belongs to the SusD family.</text>
</comment>
<reference evidence="9 10" key="1">
    <citation type="submission" date="2018-08" db="EMBL/GenBank/DDBJ databases">
        <title>A genome reference for cultivated species of the human gut microbiota.</title>
        <authorList>
            <person name="Zou Y."/>
            <person name="Xue W."/>
            <person name="Luo G."/>
        </authorList>
    </citation>
    <scope>NUCLEOTIDE SEQUENCE [LARGE SCALE GENOMIC DNA]</scope>
    <source>
        <strain evidence="9 10">AM40-30BH</strain>
    </source>
</reference>
<evidence type="ECO:0000256" key="4">
    <source>
        <dbReference type="ARBA" id="ARBA00023136"/>
    </source>
</evidence>
<gene>
    <name evidence="9" type="ORF">DW888_05285</name>
</gene>
<accession>A0A413VTU2</accession>
<evidence type="ECO:0000256" key="6">
    <source>
        <dbReference type="SAM" id="SignalP"/>
    </source>
</evidence>
<protein>
    <submittedName>
        <fullName evidence="9">RagB/SusD family nutrient uptake outer membrane protein</fullName>
    </submittedName>
</protein>
<proteinExistence type="inferred from homology"/>
<name>A0A413VTU2_9BACE</name>
<dbReference type="GO" id="GO:0009279">
    <property type="term" value="C:cell outer membrane"/>
    <property type="evidence" value="ECO:0007669"/>
    <property type="project" value="UniProtKB-SubCell"/>
</dbReference>
<dbReference type="Proteomes" id="UP000284379">
    <property type="component" value="Unassembled WGS sequence"/>
</dbReference>
<evidence type="ECO:0000256" key="5">
    <source>
        <dbReference type="ARBA" id="ARBA00023237"/>
    </source>
</evidence>
<dbReference type="SUPFAM" id="SSF48452">
    <property type="entry name" value="TPR-like"/>
    <property type="match status" value="1"/>
</dbReference>
<dbReference type="Pfam" id="PF14322">
    <property type="entry name" value="SusD-like_3"/>
    <property type="match status" value="1"/>
</dbReference>
<evidence type="ECO:0000256" key="3">
    <source>
        <dbReference type="ARBA" id="ARBA00022729"/>
    </source>
</evidence>
<keyword evidence="3 6" id="KW-0732">Signal</keyword>
<dbReference type="PROSITE" id="PS51257">
    <property type="entry name" value="PROKAR_LIPOPROTEIN"/>
    <property type="match status" value="1"/>
</dbReference>
<dbReference type="InterPro" id="IPR011990">
    <property type="entry name" value="TPR-like_helical_dom_sf"/>
</dbReference>
<dbReference type="RefSeq" id="WP_122201020.1">
    <property type="nucleotide sequence ID" value="NZ_CABJFV010000003.1"/>
</dbReference>
<evidence type="ECO:0000256" key="1">
    <source>
        <dbReference type="ARBA" id="ARBA00004442"/>
    </source>
</evidence>
<feature type="signal peptide" evidence="6">
    <location>
        <begin position="1"/>
        <end position="20"/>
    </location>
</feature>
<comment type="subcellular location">
    <subcellularLocation>
        <location evidence="1">Cell outer membrane</location>
    </subcellularLocation>
</comment>
<feature type="domain" description="RagB/SusD" evidence="7">
    <location>
        <begin position="310"/>
        <end position="526"/>
    </location>
</feature>
<evidence type="ECO:0000259" key="7">
    <source>
        <dbReference type="Pfam" id="PF07980"/>
    </source>
</evidence>
<feature type="chain" id="PRO_5019259863" evidence="6">
    <location>
        <begin position="21"/>
        <end position="527"/>
    </location>
</feature>
<sequence>MKTTLSKILIASLVTLGFTACDFLEEESQTRYTTKYVFETEDGLSLAVTSLYALDRKYQDQNEGSINLALRRATDLSVTNGGTGNFYGAYDPTYLKPSAAQPADMWKGMYGIIGKCNDIIEAAKKLPETDVLNNLVAQAKAYRAQSYFLLYRTFDRIWLNTSSTTPENVNDKREFKPATKEEVFTLLYEDLEFAIKYLEWKPKDIGRFNQAAARHIMADVALWNEDWQTVLDQIEAIETSGAGYELVDIDKIFNGENLNHSEALLVQQWSRNPGGNNLADNGAIKGHFYACWFIAPYRTTFGGDEYCCVENWSYGWGRCYPSPYLFSLYKDKTVDKRYKAFYIHQYKNSTNKTIRGVKPGEYITMTTGGSVDKNLCPGCTKYGDVWTRSTTEQYSYKDIIVYRLAETYILATEAAVRMGNNDLAKKYFNKTWMRAGNLEFTGTVTMQDVIDEQARELALEGQRWYFLKRHGILIDQVKKYAGDPRISTSIAGRVNLPKNPHFVRWPIPEAEVINMGPENFPQNEGYN</sequence>
<evidence type="ECO:0000259" key="8">
    <source>
        <dbReference type="Pfam" id="PF14322"/>
    </source>
</evidence>
<comment type="caution">
    <text evidence="9">The sequence shown here is derived from an EMBL/GenBank/DDBJ whole genome shotgun (WGS) entry which is preliminary data.</text>
</comment>